<sequence>MSASDPIISGIFKPNATLNSTRYNLDIDNYESLIEAISRTWRMLKSQSNLEPSPPESFINCIRDRIIPVLEGYEEEEHSKRDVLLDITAMHLARGKFDDETVLALRLGIYIWCMCKIDIPFWNQHFPLESHIAWTNPESRIRDQITLLSRPTESNPRNIRLDSSFRLYDLAKIANFGVEWVDDIFQHLSFCEPNIMSDKPQMKIQIFHHRRFLKFHYDRQSKVFPEGFIEETLQTLDLLLPYHHTKTRKWFQNEVKHYGIDDTACVRKRMMNANSRHLERFKFWGERLAFLKETYDLTEPDSVSRFWLDTRSPIQWATFWVAVLVLVLTIFFGLVQSIEGALQVYKAYHPSS</sequence>
<evidence type="ECO:0000313" key="3">
    <source>
        <dbReference type="Proteomes" id="UP000191285"/>
    </source>
</evidence>
<keyword evidence="1" id="KW-0472">Membrane</keyword>
<proteinExistence type="predicted"/>
<dbReference type="AlphaFoldDB" id="A0A1V6T6D8"/>
<evidence type="ECO:0000256" key="1">
    <source>
        <dbReference type="SAM" id="Phobius"/>
    </source>
</evidence>
<organism evidence="2 3">
    <name type="scientific">Penicillium steckii</name>
    <dbReference type="NCBI Taxonomy" id="303698"/>
    <lineage>
        <taxon>Eukaryota</taxon>
        <taxon>Fungi</taxon>
        <taxon>Dikarya</taxon>
        <taxon>Ascomycota</taxon>
        <taxon>Pezizomycotina</taxon>
        <taxon>Eurotiomycetes</taxon>
        <taxon>Eurotiomycetidae</taxon>
        <taxon>Eurotiales</taxon>
        <taxon>Aspergillaceae</taxon>
        <taxon>Penicillium</taxon>
    </lineage>
</organism>
<keyword evidence="1" id="KW-1133">Transmembrane helix</keyword>
<name>A0A1V6T6D8_9EURO</name>
<gene>
    <name evidence="2" type="ORF">PENSTE_c011G06797</name>
</gene>
<keyword evidence="3" id="KW-1185">Reference proteome</keyword>
<comment type="caution">
    <text evidence="2">The sequence shown here is derived from an EMBL/GenBank/DDBJ whole genome shotgun (WGS) entry which is preliminary data.</text>
</comment>
<dbReference type="EMBL" id="MLKD01000011">
    <property type="protein sequence ID" value="OQE21907.1"/>
    <property type="molecule type" value="Genomic_DNA"/>
</dbReference>
<accession>A0A1V6T6D8</accession>
<reference evidence="3" key="1">
    <citation type="journal article" date="2017" name="Nat. Microbiol.">
        <title>Global analysis of biosynthetic gene clusters reveals vast potential of secondary metabolite production in Penicillium species.</title>
        <authorList>
            <person name="Nielsen J.C."/>
            <person name="Grijseels S."/>
            <person name="Prigent S."/>
            <person name="Ji B."/>
            <person name="Dainat J."/>
            <person name="Nielsen K.F."/>
            <person name="Frisvad J.C."/>
            <person name="Workman M."/>
            <person name="Nielsen J."/>
        </authorList>
    </citation>
    <scope>NUCLEOTIDE SEQUENCE [LARGE SCALE GENOMIC DNA]</scope>
    <source>
        <strain evidence="3">IBT 24891</strain>
    </source>
</reference>
<dbReference type="STRING" id="303698.A0A1V6T6D8"/>
<protein>
    <submittedName>
        <fullName evidence="2">Uncharacterized protein</fullName>
    </submittedName>
</protein>
<keyword evidence="1" id="KW-0812">Transmembrane</keyword>
<evidence type="ECO:0000313" key="2">
    <source>
        <dbReference type="EMBL" id="OQE21907.1"/>
    </source>
</evidence>
<dbReference type="Proteomes" id="UP000191285">
    <property type="component" value="Unassembled WGS sequence"/>
</dbReference>
<feature type="transmembrane region" description="Helical" evidence="1">
    <location>
        <begin position="314"/>
        <end position="335"/>
    </location>
</feature>
<dbReference type="OrthoDB" id="4358682at2759"/>